<dbReference type="EMBL" id="FOKG01000002">
    <property type="protein sequence ID" value="SFA91782.1"/>
    <property type="molecule type" value="Genomic_DNA"/>
</dbReference>
<sequence length="145" mass="15188">MNETRNPHAESVLKLADAMVKTALLPGVATVVVGAIVATVLVGWAGLFGALIGGVIAFGSSLATLWMMRKSSGMDPMAVMAVSLGGYILKLLVLLGVMTLLGNIDALHRESLAFTMLAVILVWAAAEVIAFRRTKIPTIIPDSSK</sequence>
<evidence type="ECO:0000313" key="2">
    <source>
        <dbReference type="EMBL" id="SFA91782.1"/>
    </source>
</evidence>
<keyword evidence="3" id="KW-1185">Reference proteome</keyword>
<keyword evidence="1" id="KW-0812">Transmembrane</keyword>
<dbReference type="AlphaFoldDB" id="A0A1I0WSN3"/>
<dbReference type="OrthoDB" id="5190621at2"/>
<dbReference type="RefSeq" id="WP_091670890.1">
    <property type="nucleotide sequence ID" value="NZ_FOKG01000002.1"/>
</dbReference>
<name>A0A1I0WSN3_9PSEU</name>
<feature type="transmembrane region" description="Helical" evidence="1">
    <location>
        <begin position="78"/>
        <end position="100"/>
    </location>
</feature>
<proteinExistence type="predicted"/>
<dbReference type="STRING" id="490629.SAMN05216266_102182"/>
<keyword evidence="1" id="KW-0472">Membrane</keyword>
<protein>
    <recommendedName>
        <fullName evidence="4">ATP synthase protein I</fullName>
    </recommendedName>
</protein>
<feature type="transmembrane region" description="Helical" evidence="1">
    <location>
        <begin position="112"/>
        <end position="131"/>
    </location>
</feature>
<reference evidence="3" key="1">
    <citation type="submission" date="2016-10" db="EMBL/GenBank/DDBJ databases">
        <authorList>
            <person name="Varghese N."/>
            <person name="Submissions S."/>
        </authorList>
    </citation>
    <scope>NUCLEOTIDE SEQUENCE [LARGE SCALE GENOMIC DNA]</scope>
    <source>
        <strain evidence="3">CGMCC 4.3568</strain>
    </source>
</reference>
<feature type="transmembrane region" description="Helical" evidence="1">
    <location>
        <begin position="23"/>
        <end position="41"/>
    </location>
</feature>
<evidence type="ECO:0000256" key="1">
    <source>
        <dbReference type="SAM" id="Phobius"/>
    </source>
</evidence>
<feature type="transmembrane region" description="Helical" evidence="1">
    <location>
        <begin position="47"/>
        <end position="66"/>
    </location>
</feature>
<accession>A0A1I0WSN3</accession>
<evidence type="ECO:0000313" key="3">
    <source>
        <dbReference type="Proteomes" id="UP000243799"/>
    </source>
</evidence>
<evidence type="ECO:0008006" key="4">
    <source>
        <dbReference type="Google" id="ProtNLM"/>
    </source>
</evidence>
<dbReference type="Proteomes" id="UP000243799">
    <property type="component" value="Unassembled WGS sequence"/>
</dbReference>
<organism evidence="2 3">
    <name type="scientific">Amycolatopsis marina</name>
    <dbReference type="NCBI Taxonomy" id="490629"/>
    <lineage>
        <taxon>Bacteria</taxon>
        <taxon>Bacillati</taxon>
        <taxon>Actinomycetota</taxon>
        <taxon>Actinomycetes</taxon>
        <taxon>Pseudonocardiales</taxon>
        <taxon>Pseudonocardiaceae</taxon>
        <taxon>Amycolatopsis</taxon>
    </lineage>
</organism>
<gene>
    <name evidence="2" type="ORF">SAMN05216266_102182</name>
</gene>
<keyword evidence="1" id="KW-1133">Transmembrane helix</keyword>